<comment type="caution">
    <text evidence="8">The sequence shown here is derived from an EMBL/GenBank/DDBJ whole genome shotgun (WGS) entry which is preliminary data.</text>
</comment>
<evidence type="ECO:0000256" key="2">
    <source>
        <dbReference type="ARBA" id="ARBA00022475"/>
    </source>
</evidence>
<name>A0ABP7L311_9GAMM</name>
<feature type="domain" description="EamA" evidence="7">
    <location>
        <begin position="15"/>
        <end position="145"/>
    </location>
</feature>
<keyword evidence="2" id="KW-1003">Cell membrane</keyword>
<evidence type="ECO:0000256" key="4">
    <source>
        <dbReference type="ARBA" id="ARBA00022989"/>
    </source>
</evidence>
<protein>
    <submittedName>
        <fullName evidence="8">Aromatic amino acid DMT transporter YddG</fullName>
    </submittedName>
</protein>
<organism evidence="8 9">
    <name type="scientific">Gibbsiella dentisursi</name>
    <dbReference type="NCBI Taxonomy" id="796890"/>
    <lineage>
        <taxon>Bacteria</taxon>
        <taxon>Pseudomonadati</taxon>
        <taxon>Pseudomonadota</taxon>
        <taxon>Gammaproteobacteria</taxon>
        <taxon>Enterobacterales</taxon>
        <taxon>Yersiniaceae</taxon>
        <taxon>Gibbsiella</taxon>
    </lineage>
</organism>
<dbReference type="PANTHER" id="PTHR42920">
    <property type="entry name" value="OS03G0707200 PROTEIN-RELATED"/>
    <property type="match status" value="1"/>
</dbReference>
<reference evidence="9" key="1">
    <citation type="journal article" date="2019" name="Int. J. Syst. Evol. Microbiol.">
        <title>The Global Catalogue of Microorganisms (GCM) 10K type strain sequencing project: providing services to taxonomists for standard genome sequencing and annotation.</title>
        <authorList>
            <consortium name="The Broad Institute Genomics Platform"/>
            <consortium name="The Broad Institute Genome Sequencing Center for Infectious Disease"/>
            <person name="Wu L."/>
            <person name="Ma J."/>
        </authorList>
    </citation>
    <scope>NUCLEOTIDE SEQUENCE [LARGE SCALE GENOMIC DNA]</scope>
    <source>
        <strain evidence="9">JCM 17201</strain>
    </source>
</reference>
<feature type="transmembrane region" description="Helical" evidence="6">
    <location>
        <begin position="251"/>
        <end position="273"/>
    </location>
</feature>
<feature type="transmembrane region" description="Helical" evidence="6">
    <location>
        <begin position="101"/>
        <end position="122"/>
    </location>
</feature>
<dbReference type="InterPro" id="IPR037185">
    <property type="entry name" value="EmrE-like"/>
</dbReference>
<evidence type="ECO:0000313" key="9">
    <source>
        <dbReference type="Proteomes" id="UP001499994"/>
    </source>
</evidence>
<keyword evidence="5 6" id="KW-0472">Membrane</keyword>
<evidence type="ECO:0000256" key="1">
    <source>
        <dbReference type="ARBA" id="ARBA00004651"/>
    </source>
</evidence>
<feature type="transmembrane region" description="Helical" evidence="6">
    <location>
        <begin position="279"/>
        <end position="299"/>
    </location>
</feature>
<keyword evidence="3 6" id="KW-0812">Transmembrane</keyword>
<dbReference type="Proteomes" id="UP001499994">
    <property type="component" value="Unassembled WGS sequence"/>
</dbReference>
<evidence type="ECO:0000259" key="7">
    <source>
        <dbReference type="Pfam" id="PF00892"/>
    </source>
</evidence>
<comment type="subcellular location">
    <subcellularLocation>
        <location evidence="1">Cell membrane</location>
        <topology evidence="1">Multi-pass membrane protein</topology>
    </subcellularLocation>
</comment>
<feature type="transmembrane region" description="Helical" evidence="6">
    <location>
        <begin position="72"/>
        <end position="95"/>
    </location>
</feature>
<dbReference type="SUPFAM" id="SSF103481">
    <property type="entry name" value="Multidrug resistance efflux transporter EmrE"/>
    <property type="match status" value="2"/>
</dbReference>
<feature type="transmembrane region" description="Helical" evidence="6">
    <location>
        <begin position="224"/>
        <end position="244"/>
    </location>
</feature>
<feature type="transmembrane region" description="Helical" evidence="6">
    <location>
        <begin position="41"/>
        <end position="60"/>
    </location>
</feature>
<feature type="transmembrane region" description="Helical" evidence="6">
    <location>
        <begin position="194"/>
        <end position="212"/>
    </location>
</feature>
<evidence type="ECO:0000256" key="3">
    <source>
        <dbReference type="ARBA" id="ARBA00022692"/>
    </source>
</evidence>
<keyword evidence="4 6" id="KW-1133">Transmembrane helix</keyword>
<sequence length="301" mass="32259">MEGLNMFSFLARHKATLLGLLAIVLWSSITGLIRLVSEGLGPIGGAAMIYSVSTLFLLAVMGWPKLRQFPRVYLIAGSVLFVAYEICLSLALGYANSRTQAIELGMINYLWPCFTVLMAIVFNGQRATWWVIPGMLLSLAGIGWIMNGGNAGSLAQLLHNVRSNPLSYGLVFSGALLWAAYCNVTRKSAQGHNGVVLFMLLTAASLWVKYAFSNETGMQFSPAVTAALLCVGGAMGAGYAAWNVGILRGNMALLAAASYFTPVLSSVLAAIVLSTVLSINFWQGVAMVTLGSLVCWWATRR</sequence>
<dbReference type="EMBL" id="BAABDG010000002">
    <property type="protein sequence ID" value="GAA3893209.1"/>
    <property type="molecule type" value="Genomic_DNA"/>
</dbReference>
<gene>
    <name evidence="8" type="primary">yddG</name>
    <name evidence="8" type="ORF">GCM10022405_18380</name>
</gene>
<feature type="transmembrane region" description="Helical" evidence="6">
    <location>
        <begin position="166"/>
        <end position="182"/>
    </location>
</feature>
<evidence type="ECO:0000313" key="8">
    <source>
        <dbReference type="EMBL" id="GAA3893209.1"/>
    </source>
</evidence>
<proteinExistence type="predicted"/>
<dbReference type="NCBIfam" id="NF008676">
    <property type="entry name" value="PRK11689.1"/>
    <property type="match status" value="1"/>
</dbReference>
<dbReference type="InterPro" id="IPR051258">
    <property type="entry name" value="Diverse_Substrate_Transporter"/>
</dbReference>
<keyword evidence="9" id="KW-1185">Reference proteome</keyword>
<evidence type="ECO:0000256" key="5">
    <source>
        <dbReference type="ARBA" id="ARBA00023136"/>
    </source>
</evidence>
<evidence type="ECO:0000256" key="6">
    <source>
        <dbReference type="SAM" id="Phobius"/>
    </source>
</evidence>
<dbReference type="PANTHER" id="PTHR42920:SF24">
    <property type="entry name" value="AROMATIC AMINO ACID EXPORTER YDDG"/>
    <property type="match status" value="1"/>
</dbReference>
<feature type="transmembrane region" description="Helical" evidence="6">
    <location>
        <begin position="129"/>
        <end position="146"/>
    </location>
</feature>
<dbReference type="InterPro" id="IPR000620">
    <property type="entry name" value="EamA_dom"/>
</dbReference>
<dbReference type="Pfam" id="PF00892">
    <property type="entry name" value="EamA"/>
    <property type="match status" value="1"/>
</dbReference>
<accession>A0ABP7L311</accession>